<keyword evidence="3" id="KW-1185">Reference proteome</keyword>
<dbReference type="RefSeq" id="WP_137193766.1">
    <property type="nucleotide sequence ID" value="NZ_CP039964.1"/>
</dbReference>
<dbReference type="KEGG" id="pseb:EOK75_09640"/>
<evidence type="ECO:0000313" key="2">
    <source>
        <dbReference type="EMBL" id="QCO55979.1"/>
    </source>
</evidence>
<feature type="chain" id="PRO_5020179136" evidence="1">
    <location>
        <begin position="21"/>
        <end position="173"/>
    </location>
</feature>
<gene>
    <name evidence="2" type="ORF">EOK75_09640</name>
</gene>
<dbReference type="AlphaFoldDB" id="A0A4P8EGP5"/>
<reference evidence="2 3" key="1">
    <citation type="submission" date="2019-05" db="EMBL/GenBank/DDBJ databases">
        <title>Pseudorhodobacter turbinis sp. nov., isolated from the gut of the Korean turban shell.</title>
        <authorList>
            <person name="Jeong Y.-S."/>
            <person name="Kang W.-R."/>
            <person name="Bae J.-W."/>
        </authorList>
    </citation>
    <scope>NUCLEOTIDE SEQUENCE [LARGE SCALE GENOMIC DNA]</scope>
    <source>
        <strain evidence="2 3">S12M18</strain>
    </source>
</reference>
<evidence type="ECO:0000256" key="1">
    <source>
        <dbReference type="SAM" id="SignalP"/>
    </source>
</evidence>
<keyword evidence="1" id="KW-0732">Signal</keyword>
<dbReference type="EMBL" id="CP039964">
    <property type="protein sequence ID" value="QCO55979.1"/>
    <property type="molecule type" value="Genomic_DNA"/>
</dbReference>
<name>A0A4P8EGP5_9RHOB</name>
<organism evidence="2 3">
    <name type="scientific">Pseudorhodobacter turbinis</name>
    <dbReference type="NCBI Taxonomy" id="2500533"/>
    <lineage>
        <taxon>Bacteria</taxon>
        <taxon>Pseudomonadati</taxon>
        <taxon>Pseudomonadota</taxon>
        <taxon>Alphaproteobacteria</taxon>
        <taxon>Rhodobacterales</taxon>
        <taxon>Paracoccaceae</taxon>
        <taxon>Pseudorhodobacter</taxon>
    </lineage>
</organism>
<dbReference type="OrthoDB" id="9829538at2"/>
<sequence>MRFLLMLVLVWQGLTTSVQARDFGMTPDAIVLTFNMSGGQKPRTGEAPILAIAADGTITARATRPGDPPVISHLDEAARNALFQELIDDDAALAITTKAIEAEVADSGLRLRTVPGAPTTSLTVDLPEGHTAVTLKGVSAMARQLPEAATLHRLFRIQTRLLDIAAGLTKPAP</sequence>
<feature type="signal peptide" evidence="1">
    <location>
        <begin position="1"/>
        <end position="20"/>
    </location>
</feature>
<evidence type="ECO:0000313" key="3">
    <source>
        <dbReference type="Proteomes" id="UP000298631"/>
    </source>
</evidence>
<dbReference type="Proteomes" id="UP000298631">
    <property type="component" value="Chromosome"/>
</dbReference>
<accession>A0A4P8EGP5</accession>
<proteinExistence type="predicted"/>
<protein>
    <submittedName>
        <fullName evidence="2">Uncharacterized protein</fullName>
    </submittedName>
</protein>